<keyword evidence="2" id="KW-0808">Transferase</keyword>
<dbReference type="Pfam" id="PF00069">
    <property type="entry name" value="Pkinase"/>
    <property type="match status" value="1"/>
</dbReference>
<dbReference type="Proteomes" id="UP000193642">
    <property type="component" value="Unassembled WGS sequence"/>
</dbReference>
<dbReference type="AlphaFoldDB" id="A0A1Y2CBB3"/>
<dbReference type="PROSITE" id="PS00109">
    <property type="entry name" value="PROTEIN_KINASE_TYR"/>
    <property type="match status" value="1"/>
</dbReference>
<dbReference type="InterPro" id="IPR020635">
    <property type="entry name" value="Tyr_kinase_cat_dom"/>
</dbReference>
<sequence length="482" mass="53931">MTVENDKSSPEPQPQAFPPSPPVSPTIQSIPTKDSTVPVLRAVRASGTPATYSANENVDSAKHNDPHLEHDPHNHDVIHASHRPERDLFTLMKKVLHKDSEHTQEIESSQGGKVTEEPRAPPLDWYLKLKENFKEKKRAKEERRKSQALQAQLDLDNNDPETQNFLRRLSIASFHSQEDETDEVIALEAQSVANLKQYKFVKILGAGAQGTVSLRIYKPTNSKVALKSIPTTKSSVDSHVRDSFFREVEILNTCKGHPHIIQLLNSWESKFTVYQVFDVMTGGDASMPDAFSKITKESQIVRLIAPIADALRFLHLRNIIHRDVRSANVFLRTPITGTESLKDLEQTPVLADFGIANYSFNSGRLAEPFFFTPAHIAPEILDQSARFTSVSDCYGLGYYAMQVVIRRAPSLAEVRNSGDVIMGANWDKLSEIGKTSVMQLLCTDPFARMTADGFCEGAWVKEMDVECVKRKKVIKDGVVVEV</sequence>
<accession>A0A1Y2CBB3</accession>
<evidence type="ECO:0000256" key="2">
    <source>
        <dbReference type="ARBA" id="ARBA00022679"/>
    </source>
</evidence>
<evidence type="ECO:0000256" key="5">
    <source>
        <dbReference type="ARBA" id="ARBA00022840"/>
    </source>
</evidence>
<keyword evidence="4 8" id="KW-0418">Kinase</keyword>
<dbReference type="InterPro" id="IPR011009">
    <property type="entry name" value="Kinase-like_dom_sf"/>
</dbReference>
<feature type="compositionally biased region" description="Polar residues" evidence="6">
    <location>
        <begin position="48"/>
        <end position="58"/>
    </location>
</feature>
<feature type="domain" description="Protein kinase" evidence="7">
    <location>
        <begin position="198"/>
        <end position="460"/>
    </location>
</feature>
<feature type="compositionally biased region" description="Pro residues" evidence="6">
    <location>
        <begin position="11"/>
        <end position="24"/>
    </location>
</feature>
<proteinExistence type="predicted"/>
<evidence type="ECO:0000256" key="6">
    <source>
        <dbReference type="SAM" id="MobiDB-lite"/>
    </source>
</evidence>
<keyword evidence="5" id="KW-0067">ATP-binding</keyword>
<name>A0A1Y2CBB3_9FUNG</name>
<evidence type="ECO:0000259" key="7">
    <source>
        <dbReference type="PROSITE" id="PS50011"/>
    </source>
</evidence>
<dbReference type="InterPro" id="IPR008266">
    <property type="entry name" value="Tyr_kinase_AS"/>
</dbReference>
<dbReference type="GO" id="GO:0004674">
    <property type="term" value="F:protein serine/threonine kinase activity"/>
    <property type="evidence" value="ECO:0007669"/>
    <property type="project" value="UniProtKB-KW"/>
</dbReference>
<keyword evidence="3" id="KW-0547">Nucleotide-binding</keyword>
<feature type="region of interest" description="Disordered" evidence="6">
    <location>
        <begin position="1"/>
        <end position="71"/>
    </location>
</feature>
<dbReference type="Gene3D" id="1.10.510.10">
    <property type="entry name" value="Transferase(Phosphotransferase) domain 1"/>
    <property type="match status" value="1"/>
</dbReference>
<dbReference type="InterPro" id="IPR050205">
    <property type="entry name" value="CDPK_Ser/Thr_kinases"/>
</dbReference>
<reference evidence="8 9" key="1">
    <citation type="submission" date="2016-07" db="EMBL/GenBank/DDBJ databases">
        <title>Pervasive Adenine N6-methylation of Active Genes in Fungi.</title>
        <authorList>
            <consortium name="DOE Joint Genome Institute"/>
            <person name="Mondo S.J."/>
            <person name="Dannebaum R.O."/>
            <person name="Kuo R.C."/>
            <person name="Labutti K."/>
            <person name="Haridas S."/>
            <person name="Kuo A."/>
            <person name="Salamov A."/>
            <person name="Ahrendt S.R."/>
            <person name="Lipzen A."/>
            <person name="Sullivan W."/>
            <person name="Andreopoulos W.B."/>
            <person name="Clum A."/>
            <person name="Lindquist E."/>
            <person name="Daum C."/>
            <person name="Ramamoorthy G.K."/>
            <person name="Gryganskyi A."/>
            <person name="Culley D."/>
            <person name="Magnuson J.K."/>
            <person name="James T.Y."/>
            <person name="O'Malley M.A."/>
            <person name="Stajich J.E."/>
            <person name="Spatafora J.W."/>
            <person name="Visel A."/>
            <person name="Grigoriev I.V."/>
        </authorList>
    </citation>
    <scope>NUCLEOTIDE SEQUENCE [LARGE SCALE GENOMIC DNA]</scope>
    <source>
        <strain evidence="8 9">JEL800</strain>
    </source>
</reference>
<evidence type="ECO:0000256" key="4">
    <source>
        <dbReference type="ARBA" id="ARBA00022777"/>
    </source>
</evidence>
<evidence type="ECO:0000256" key="1">
    <source>
        <dbReference type="ARBA" id="ARBA00022527"/>
    </source>
</evidence>
<keyword evidence="9" id="KW-1185">Reference proteome</keyword>
<evidence type="ECO:0000256" key="3">
    <source>
        <dbReference type="ARBA" id="ARBA00022741"/>
    </source>
</evidence>
<evidence type="ECO:0000313" key="8">
    <source>
        <dbReference type="EMBL" id="ORY44330.1"/>
    </source>
</evidence>
<dbReference type="PANTHER" id="PTHR24349">
    <property type="entry name" value="SERINE/THREONINE-PROTEIN KINASE"/>
    <property type="match status" value="1"/>
</dbReference>
<dbReference type="STRING" id="329046.A0A1Y2CBB3"/>
<dbReference type="SMART" id="SM00219">
    <property type="entry name" value="TyrKc"/>
    <property type="match status" value="1"/>
</dbReference>
<protein>
    <submittedName>
        <fullName evidence="8">Kinase-like protein</fullName>
    </submittedName>
</protein>
<keyword evidence="1" id="KW-0723">Serine/threonine-protein kinase</keyword>
<dbReference type="PROSITE" id="PS50011">
    <property type="entry name" value="PROTEIN_KINASE_DOM"/>
    <property type="match status" value="1"/>
</dbReference>
<dbReference type="OrthoDB" id="5337378at2759"/>
<organism evidence="8 9">
    <name type="scientific">Rhizoclosmatium globosum</name>
    <dbReference type="NCBI Taxonomy" id="329046"/>
    <lineage>
        <taxon>Eukaryota</taxon>
        <taxon>Fungi</taxon>
        <taxon>Fungi incertae sedis</taxon>
        <taxon>Chytridiomycota</taxon>
        <taxon>Chytridiomycota incertae sedis</taxon>
        <taxon>Chytridiomycetes</taxon>
        <taxon>Chytridiales</taxon>
        <taxon>Chytriomycetaceae</taxon>
        <taxon>Rhizoclosmatium</taxon>
    </lineage>
</organism>
<feature type="compositionally biased region" description="Basic and acidic residues" evidence="6">
    <location>
        <begin position="59"/>
        <end position="71"/>
    </location>
</feature>
<comment type="caution">
    <text evidence="8">The sequence shown here is derived from an EMBL/GenBank/DDBJ whole genome shotgun (WGS) entry which is preliminary data.</text>
</comment>
<dbReference type="GO" id="GO:0005524">
    <property type="term" value="F:ATP binding"/>
    <property type="evidence" value="ECO:0007669"/>
    <property type="project" value="UniProtKB-KW"/>
</dbReference>
<feature type="region of interest" description="Disordered" evidence="6">
    <location>
        <begin position="100"/>
        <end position="120"/>
    </location>
</feature>
<dbReference type="GO" id="GO:0004713">
    <property type="term" value="F:protein tyrosine kinase activity"/>
    <property type="evidence" value="ECO:0007669"/>
    <property type="project" value="InterPro"/>
</dbReference>
<evidence type="ECO:0000313" key="9">
    <source>
        <dbReference type="Proteomes" id="UP000193642"/>
    </source>
</evidence>
<dbReference type="SUPFAM" id="SSF56112">
    <property type="entry name" value="Protein kinase-like (PK-like)"/>
    <property type="match status" value="1"/>
</dbReference>
<dbReference type="EMBL" id="MCGO01000022">
    <property type="protein sequence ID" value="ORY44330.1"/>
    <property type="molecule type" value="Genomic_DNA"/>
</dbReference>
<dbReference type="InterPro" id="IPR000719">
    <property type="entry name" value="Prot_kinase_dom"/>
</dbReference>
<gene>
    <name evidence="8" type="ORF">BCR33DRAFT_219339</name>
</gene>